<sequence>MRSSSSTALALVLLMGALVVTAVSARRLAHLDEDHDEEDEQPWLNEKERRRNVNTKNHVGGDNAFNYEERT</sequence>
<gene>
    <name evidence="3" type="ORF">IscW_ISCW005678</name>
</gene>
<keyword evidence="5" id="KW-1185">Reference proteome</keyword>
<reference evidence="3 5" key="1">
    <citation type="submission" date="2008-03" db="EMBL/GenBank/DDBJ databases">
        <title>Annotation of Ixodes scapularis.</title>
        <authorList>
            <consortium name="Ixodes scapularis Genome Project Consortium"/>
            <person name="Caler E."/>
            <person name="Hannick L.I."/>
            <person name="Bidwell S."/>
            <person name="Joardar V."/>
            <person name="Thiagarajan M."/>
            <person name="Amedeo P."/>
            <person name="Galinsky K.J."/>
            <person name="Schobel S."/>
            <person name="Inman J."/>
            <person name="Hostetler J."/>
            <person name="Miller J."/>
            <person name="Hammond M."/>
            <person name="Megy K."/>
            <person name="Lawson D."/>
            <person name="Kodira C."/>
            <person name="Sutton G."/>
            <person name="Meyer J."/>
            <person name="Hill C.A."/>
            <person name="Birren B."/>
            <person name="Nene V."/>
            <person name="Collins F."/>
            <person name="Alarcon-Chaidez F."/>
            <person name="Wikel S."/>
            <person name="Strausberg R."/>
        </authorList>
    </citation>
    <scope>NUCLEOTIDE SEQUENCE [LARGE SCALE GENOMIC DNA]</scope>
    <source>
        <strain evidence="5">Wikel</strain>
        <strain evidence="3">Wikel colony</strain>
    </source>
</reference>
<feature type="chain" id="PRO_5014568076" description="Secreted protein" evidence="2">
    <location>
        <begin position="26"/>
        <end position="71"/>
    </location>
</feature>
<keyword evidence="2" id="KW-0732">Signal</keyword>
<reference evidence="4" key="2">
    <citation type="submission" date="2020-05" db="UniProtKB">
        <authorList>
            <consortium name="EnsemblMetazoa"/>
        </authorList>
    </citation>
    <scope>IDENTIFICATION</scope>
    <source>
        <strain evidence="4">wikel</strain>
    </source>
</reference>
<dbReference type="VEuPathDB" id="VectorBase:ISCI005678"/>
<evidence type="ECO:0000313" key="5">
    <source>
        <dbReference type="Proteomes" id="UP000001555"/>
    </source>
</evidence>
<evidence type="ECO:0000313" key="4">
    <source>
        <dbReference type="EnsemblMetazoa" id="ISCW005678-PA"/>
    </source>
</evidence>
<dbReference type="EMBL" id="ABJB010036548">
    <property type="status" value="NOT_ANNOTATED_CDS"/>
    <property type="molecule type" value="Genomic_DNA"/>
</dbReference>
<name>B7PPA8_IXOSC</name>
<dbReference type="InParanoid" id="B7PPA8"/>
<dbReference type="EMBL" id="DS756785">
    <property type="protein sequence ID" value="EEC08430.1"/>
    <property type="molecule type" value="Genomic_DNA"/>
</dbReference>
<feature type="signal peptide" evidence="2">
    <location>
        <begin position="1"/>
        <end position="25"/>
    </location>
</feature>
<evidence type="ECO:0000256" key="1">
    <source>
        <dbReference type="SAM" id="MobiDB-lite"/>
    </source>
</evidence>
<dbReference type="AlphaFoldDB" id="B7PPA8"/>
<dbReference type="VEuPathDB" id="VectorBase:ISCW005678"/>
<feature type="region of interest" description="Disordered" evidence="1">
    <location>
        <begin position="32"/>
        <end position="71"/>
    </location>
</feature>
<proteinExistence type="predicted"/>
<evidence type="ECO:0000256" key="2">
    <source>
        <dbReference type="SAM" id="SignalP"/>
    </source>
</evidence>
<dbReference type="PaxDb" id="6945-B7PPA8"/>
<dbReference type="HOGENOM" id="CLU_2742872_0_0_1"/>
<dbReference type="Proteomes" id="UP000001555">
    <property type="component" value="Unassembled WGS sequence"/>
</dbReference>
<organism>
    <name type="scientific">Ixodes scapularis</name>
    <name type="common">Black-legged tick</name>
    <name type="synonym">Deer tick</name>
    <dbReference type="NCBI Taxonomy" id="6945"/>
    <lineage>
        <taxon>Eukaryota</taxon>
        <taxon>Metazoa</taxon>
        <taxon>Ecdysozoa</taxon>
        <taxon>Arthropoda</taxon>
        <taxon>Chelicerata</taxon>
        <taxon>Arachnida</taxon>
        <taxon>Acari</taxon>
        <taxon>Parasitiformes</taxon>
        <taxon>Ixodida</taxon>
        <taxon>Ixodoidea</taxon>
        <taxon>Ixodidae</taxon>
        <taxon>Ixodinae</taxon>
        <taxon>Ixodes</taxon>
    </lineage>
</organism>
<dbReference type="EnsemblMetazoa" id="ISCW005678-RA">
    <property type="protein sequence ID" value="ISCW005678-PA"/>
    <property type="gene ID" value="ISCW005678"/>
</dbReference>
<evidence type="ECO:0008006" key="6">
    <source>
        <dbReference type="Google" id="ProtNLM"/>
    </source>
</evidence>
<accession>B7PPA8</accession>
<protein>
    <recommendedName>
        <fullName evidence="6">Secreted protein</fullName>
    </recommendedName>
</protein>
<evidence type="ECO:0000313" key="3">
    <source>
        <dbReference type="EMBL" id="EEC08430.1"/>
    </source>
</evidence>